<protein>
    <submittedName>
        <fullName evidence="1">Uncharacterized protein</fullName>
    </submittedName>
</protein>
<name>J3CLX9_9FLAO</name>
<dbReference type="Proteomes" id="UP000007509">
    <property type="component" value="Unassembled WGS sequence"/>
</dbReference>
<proteinExistence type="predicted"/>
<dbReference type="EMBL" id="AKJY01000014">
    <property type="protein sequence ID" value="EJL74186.1"/>
    <property type="molecule type" value="Genomic_DNA"/>
</dbReference>
<accession>J3CLX9</accession>
<evidence type="ECO:0000313" key="1">
    <source>
        <dbReference type="EMBL" id="EJL74186.1"/>
    </source>
</evidence>
<comment type="caution">
    <text evidence="1">The sequence shown here is derived from an EMBL/GenBank/DDBJ whole genome shotgun (WGS) entry which is preliminary data.</text>
</comment>
<dbReference type="AlphaFoldDB" id="J3CLX9"/>
<dbReference type="PATRIC" id="fig|1144316.3.peg.929"/>
<gene>
    <name evidence="1" type="ORF">PMI13_00919</name>
</gene>
<reference evidence="1 2" key="1">
    <citation type="journal article" date="2012" name="J. Bacteriol.">
        <title>Twenty-one genome sequences from Pseudomonas species and 19 genome sequences from diverse bacteria isolated from the rhizosphere and endosphere of Populus deltoides.</title>
        <authorList>
            <person name="Brown S.D."/>
            <person name="Utturkar S.M."/>
            <person name="Klingeman D.M."/>
            <person name="Johnson C.M."/>
            <person name="Martin S.L."/>
            <person name="Land M.L."/>
            <person name="Lu T.Y."/>
            <person name="Schadt C.W."/>
            <person name="Doktycz M.J."/>
            <person name="Pelletier D.A."/>
        </authorList>
    </citation>
    <scope>NUCLEOTIDE SEQUENCE [LARGE SCALE GENOMIC DNA]</scope>
    <source>
        <strain evidence="1 2">CF314</strain>
    </source>
</reference>
<evidence type="ECO:0000313" key="2">
    <source>
        <dbReference type="Proteomes" id="UP000007509"/>
    </source>
</evidence>
<organism evidence="1 2">
    <name type="scientific">Chryseobacterium populi</name>
    <dbReference type="NCBI Taxonomy" id="1144316"/>
    <lineage>
        <taxon>Bacteria</taxon>
        <taxon>Pseudomonadati</taxon>
        <taxon>Bacteroidota</taxon>
        <taxon>Flavobacteriia</taxon>
        <taxon>Flavobacteriales</taxon>
        <taxon>Weeksellaceae</taxon>
        <taxon>Chryseobacterium group</taxon>
        <taxon>Chryseobacterium</taxon>
    </lineage>
</organism>
<keyword evidence="2" id="KW-1185">Reference proteome</keyword>
<sequence>MNELKERSNAPVVFELLTGYEGVASQLNINKNFKEVTGLSFFSVSNISSKWNEQNAKDAMSQFNLAYEFVKGFRILAGIHYTPSTGLRPSASVLYSYVSENITLVAGPRIDLSGNSNLEGFGMVEYKPKLNEKWRIYSRLQGLYAQTVKDDHHARSYLMVRAGLSYHDYSFGLGANFDAYGPERIIKNNYGVFASVRLFK</sequence>